<dbReference type="Gene3D" id="3.40.30.10">
    <property type="entry name" value="Glutaredoxin"/>
    <property type="match status" value="1"/>
</dbReference>
<dbReference type="STRING" id="1497020.DO97_14895"/>
<dbReference type="InterPro" id="IPR036249">
    <property type="entry name" value="Thioredoxin-like_sf"/>
</dbReference>
<comment type="caution">
    <text evidence="2">The sequence shown here is derived from an EMBL/GenBank/DDBJ whole genome shotgun (WGS) entry which is preliminary data.</text>
</comment>
<dbReference type="PROSITE" id="PS51352">
    <property type="entry name" value="THIOREDOXIN_2"/>
    <property type="match status" value="1"/>
</dbReference>
<dbReference type="GO" id="GO:0016491">
    <property type="term" value="F:oxidoreductase activity"/>
    <property type="evidence" value="ECO:0007669"/>
    <property type="project" value="InterPro"/>
</dbReference>
<gene>
    <name evidence="2" type="ORF">DO97_14895</name>
</gene>
<name>A0A098TGW9_9CYAN</name>
<dbReference type="RefSeq" id="WP_036535628.1">
    <property type="nucleotide sequence ID" value="NZ_JJML01000047.1"/>
</dbReference>
<protein>
    <submittedName>
        <fullName evidence="2">Alkyl hydroperoxide reductase</fullName>
    </submittedName>
</protein>
<reference evidence="2 3" key="1">
    <citation type="journal article" date="2014" name="Mol. Ecol.">
        <title>Evolution of Synechococcus.</title>
        <authorList>
            <person name="Dvorak P."/>
            <person name="Casamatta D."/>
            <person name="Hasler P."/>
            <person name="Poulickova A."/>
            <person name="Ondrej V."/>
            <person name="Sanges R."/>
        </authorList>
    </citation>
    <scope>NUCLEOTIDE SEQUENCE [LARGE SCALE GENOMIC DNA]</scope>
    <source>
        <strain evidence="2 3">CAUP A 1101</strain>
    </source>
</reference>
<dbReference type="InterPro" id="IPR013766">
    <property type="entry name" value="Thioredoxin_domain"/>
</dbReference>
<organism evidence="2 3">
    <name type="scientific">Neosynechococcus sphagnicola sy1</name>
    <dbReference type="NCBI Taxonomy" id="1497020"/>
    <lineage>
        <taxon>Bacteria</taxon>
        <taxon>Bacillati</taxon>
        <taxon>Cyanobacteriota</taxon>
        <taxon>Cyanophyceae</taxon>
        <taxon>Neosynechococcales</taxon>
        <taxon>Neosynechococcaceae</taxon>
        <taxon>Neosynechococcus</taxon>
    </lineage>
</organism>
<dbReference type="EMBL" id="JJML01000047">
    <property type="protein sequence ID" value="KGF71835.1"/>
    <property type="molecule type" value="Genomic_DNA"/>
</dbReference>
<dbReference type="InterPro" id="IPR047262">
    <property type="entry name" value="PRX-like1"/>
</dbReference>
<dbReference type="Pfam" id="PF00578">
    <property type="entry name" value="AhpC-TSA"/>
    <property type="match status" value="1"/>
</dbReference>
<dbReference type="PANTHER" id="PTHR43640">
    <property type="entry name" value="OS07G0260300 PROTEIN"/>
    <property type="match status" value="1"/>
</dbReference>
<proteinExistence type="predicted"/>
<evidence type="ECO:0000313" key="3">
    <source>
        <dbReference type="Proteomes" id="UP000030170"/>
    </source>
</evidence>
<dbReference type="InterPro" id="IPR000866">
    <property type="entry name" value="AhpC/TSA"/>
</dbReference>
<dbReference type="OrthoDB" id="9809746at2"/>
<dbReference type="CDD" id="cd02969">
    <property type="entry name" value="PRX_like1"/>
    <property type="match status" value="1"/>
</dbReference>
<dbReference type="PANTHER" id="PTHR43640:SF1">
    <property type="entry name" value="THIOREDOXIN-DEPENDENT PEROXIREDOXIN"/>
    <property type="match status" value="1"/>
</dbReference>
<feature type="domain" description="Thioredoxin" evidence="1">
    <location>
        <begin position="9"/>
        <end position="165"/>
    </location>
</feature>
<keyword evidence="3" id="KW-1185">Reference proteome</keyword>
<dbReference type="Proteomes" id="UP000030170">
    <property type="component" value="Unassembled WGS sequence"/>
</dbReference>
<dbReference type="GO" id="GO:0016209">
    <property type="term" value="F:antioxidant activity"/>
    <property type="evidence" value="ECO:0007669"/>
    <property type="project" value="InterPro"/>
</dbReference>
<evidence type="ECO:0000259" key="1">
    <source>
        <dbReference type="PROSITE" id="PS51352"/>
    </source>
</evidence>
<sequence>MARTASMMLELGTPAPDFQLPDVVSGQTISLTTFAGKQALLVMFICEHCPFVKHVEQELARIGQDYQHQPLGIVAISSNSIETHPQDSPEYLKAMAERLGFTFPYCFDEDQSTAKAYSAACTPDYFLFDSKFQLVYRGQLDDSRPGNNLPVDGRDLRTAIDAVLAHQPLPLEQRPSIGCNIKWRPGHEPDYYGVSAVPKN</sequence>
<dbReference type="AlphaFoldDB" id="A0A098TGW9"/>
<evidence type="ECO:0000313" key="2">
    <source>
        <dbReference type="EMBL" id="KGF71835.1"/>
    </source>
</evidence>
<dbReference type="SUPFAM" id="SSF52833">
    <property type="entry name" value="Thioredoxin-like"/>
    <property type="match status" value="1"/>
</dbReference>
<accession>A0A098TGW9</accession>